<accession>A0A0D6ZEC6</accession>
<evidence type="ECO:0000313" key="2">
    <source>
        <dbReference type="Proteomes" id="UP000032512"/>
    </source>
</evidence>
<proteinExistence type="predicted"/>
<name>A0A0D6ZEC6_9BACI</name>
<evidence type="ECO:0000313" key="1">
    <source>
        <dbReference type="EMBL" id="KIY22943.1"/>
    </source>
</evidence>
<dbReference type="Proteomes" id="UP000032512">
    <property type="component" value="Unassembled WGS sequence"/>
</dbReference>
<keyword evidence="2" id="KW-1185">Reference proteome</keyword>
<gene>
    <name evidence="1" type="ORF">UB32_05470</name>
</gene>
<dbReference type="AlphaFoldDB" id="A0A0D6ZEC6"/>
<dbReference type="EMBL" id="JXIQ01000030">
    <property type="protein sequence ID" value="KIY22943.1"/>
    <property type="molecule type" value="Genomic_DNA"/>
</dbReference>
<sequence length="93" mass="11186">MKNYGKWSTARKLIDKKEADEKLRLRKNLAFFQKEIKKMTPKFKKIEFRVIFFDPPLSLKDTSLYYVTIKQAISSVRALLESPYFMQRFDQTL</sequence>
<reference evidence="1 2" key="1">
    <citation type="submission" date="2015-01" db="EMBL/GenBank/DDBJ databases">
        <title>Draft genome sequences of the supercritical CO2 tolerant bacteria Bacillus subterraneus MITOT1 and Bacillus cereus MIT0214.</title>
        <authorList>
            <person name="Peet K.C."/>
            <person name="Thompson J.R."/>
        </authorList>
    </citation>
    <scope>NUCLEOTIDE SEQUENCE [LARGE SCALE GENOMIC DNA]</scope>
    <source>
        <strain evidence="1 2">MITOT1</strain>
    </source>
</reference>
<organism evidence="1 2">
    <name type="scientific">Mesobacillus subterraneus</name>
    <dbReference type="NCBI Taxonomy" id="285983"/>
    <lineage>
        <taxon>Bacteria</taxon>
        <taxon>Bacillati</taxon>
        <taxon>Bacillota</taxon>
        <taxon>Bacilli</taxon>
        <taxon>Bacillales</taxon>
        <taxon>Bacillaceae</taxon>
        <taxon>Mesobacillus</taxon>
    </lineage>
</organism>
<comment type="caution">
    <text evidence="1">The sequence shown here is derived from an EMBL/GenBank/DDBJ whole genome shotgun (WGS) entry which is preliminary data.</text>
</comment>
<protein>
    <submittedName>
        <fullName evidence="1">Uncharacterized protein</fullName>
    </submittedName>
</protein>